<dbReference type="InterPro" id="IPR005835">
    <property type="entry name" value="NTP_transferase_dom"/>
</dbReference>
<protein>
    <recommendedName>
        <fullName evidence="1">Nucleotidyl transferase domain-containing protein</fullName>
    </recommendedName>
</protein>
<dbReference type="Proteomes" id="UP000231086">
    <property type="component" value="Unassembled WGS sequence"/>
</dbReference>
<comment type="caution">
    <text evidence="2">The sequence shown here is derived from an EMBL/GenBank/DDBJ whole genome shotgun (WGS) entry which is preliminary data.</text>
</comment>
<dbReference type="EMBL" id="PFEA01000008">
    <property type="protein sequence ID" value="PJE60042.1"/>
    <property type="molecule type" value="Genomic_DNA"/>
</dbReference>
<gene>
    <name evidence="2" type="ORF">COU85_00335</name>
</gene>
<dbReference type="InterPro" id="IPR050486">
    <property type="entry name" value="Mannose-1P_guanyltransferase"/>
</dbReference>
<evidence type="ECO:0000259" key="1">
    <source>
        <dbReference type="Pfam" id="PF00483"/>
    </source>
</evidence>
<accession>A0A2M8KJF9</accession>
<dbReference type="PANTHER" id="PTHR22572">
    <property type="entry name" value="SUGAR-1-PHOSPHATE GUANYL TRANSFERASE"/>
    <property type="match status" value="1"/>
</dbReference>
<organism evidence="2 3">
    <name type="scientific">Candidatus Portnoybacteria bacterium CG10_big_fil_rev_8_21_14_0_10_44_7</name>
    <dbReference type="NCBI Taxonomy" id="1974816"/>
    <lineage>
        <taxon>Bacteria</taxon>
        <taxon>Candidatus Portnoyibacteriota</taxon>
    </lineage>
</organism>
<sequence length="239" mass="27253">MKAFILAAGLGTRLRPLTDNQPKVMLEVGRKKILERTIEQLKEAGVEELVINLHYFPEKVKLYFGDGSKWGVKINYSYEPEILGTAGGLKKVEKYFAGEKEFLVVYGDNAYNVDFKKFMDQPFLAGADYIIMLFNRNKSPNSGIAGGVVKVKNSFIEGFYEGVSHPEVDYVNSGVYKFTPEIFNYMPENSFSDFGKDIFPKLLSQRKKLQSFIVSEKEAVYGVDSFEYLEKANQYFKNL</sequence>
<dbReference type="Gene3D" id="3.90.550.10">
    <property type="entry name" value="Spore Coat Polysaccharide Biosynthesis Protein SpsA, Chain A"/>
    <property type="match status" value="1"/>
</dbReference>
<dbReference type="AlphaFoldDB" id="A0A2M8KJF9"/>
<feature type="domain" description="Nucleotidyl transferase" evidence="1">
    <location>
        <begin position="2"/>
        <end position="214"/>
    </location>
</feature>
<dbReference type="SUPFAM" id="SSF53448">
    <property type="entry name" value="Nucleotide-diphospho-sugar transferases"/>
    <property type="match status" value="1"/>
</dbReference>
<name>A0A2M8KJF9_9BACT</name>
<dbReference type="Pfam" id="PF00483">
    <property type="entry name" value="NTP_transferase"/>
    <property type="match status" value="1"/>
</dbReference>
<dbReference type="CDD" id="cd04181">
    <property type="entry name" value="NTP_transferase"/>
    <property type="match status" value="1"/>
</dbReference>
<dbReference type="InterPro" id="IPR029044">
    <property type="entry name" value="Nucleotide-diphossugar_trans"/>
</dbReference>
<evidence type="ECO:0000313" key="2">
    <source>
        <dbReference type="EMBL" id="PJE60042.1"/>
    </source>
</evidence>
<reference evidence="3" key="1">
    <citation type="submission" date="2017-09" db="EMBL/GenBank/DDBJ databases">
        <title>Depth-based differentiation of microbial function through sediment-hosted aquifers and enrichment of novel symbionts in the deep terrestrial subsurface.</title>
        <authorList>
            <person name="Probst A.J."/>
            <person name="Ladd B."/>
            <person name="Jarett J.K."/>
            <person name="Geller-Mcgrath D.E."/>
            <person name="Sieber C.M.K."/>
            <person name="Emerson J.B."/>
            <person name="Anantharaman K."/>
            <person name="Thomas B.C."/>
            <person name="Malmstrom R."/>
            <person name="Stieglmeier M."/>
            <person name="Klingl A."/>
            <person name="Woyke T."/>
            <person name="Ryan C.M."/>
            <person name="Banfield J.F."/>
        </authorList>
    </citation>
    <scope>NUCLEOTIDE SEQUENCE [LARGE SCALE GENOMIC DNA]</scope>
</reference>
<proteinExistence type="predicted"/>
<evidence type="ECO:0000313" key="3">
    <source>
        <dbReference type="Proteomes" id="UP000231086"/>
    </source>
</evidence>